<dbReference type="GO" id="GO:0016491">
    <property type="term" value="F:oxidoreductase activity"/>
    <property type="evidence" value="ECO:0007669"/>
    <property type="project" value="UniProtKB-KW"/>
</dbReference>
<dbReference type="CDD" id="cd19082">
    <property type="entry name" value="AKR_AKR10A1_2"/>
    <property type="match status" value="1"/>
</dbReference>
<comment type="caution">
    <text evidence="3">The sequence shown here is derived from an EMBL/GenBank/DDBJ whole genome shotgun (WGS) entry which is preliminary data.</text>
</comment>
<dbReference type="Gene3D" id="3.20.20.100">
    <property type="entry name" value="NADP-dependent oxidoreductase domain"/>
    <property type="match status" value="1"/>
</dbReference>
<dbReference type="STRING" id="229919.GCA_001050195_02633"/>
<dbReference type="InterPro" id="IPR023210">
    <property type="entry name" value="NADP_OxRdtase_dom"/>
</dbReference>
<organism evidence="3 4">
    <name type="scientific">Anaerolinea thermolimosa</name>
    <dbReference type="NCBI Taxonomy" id="229919"/>
    <lineage>
        <taxon>Bacteria</taxon>
        <taxon>Bacillati</taxon>
        <taxon>Chloroflexota</taxon>
        <taxon>Anaerolineae</taxon>
        <taxon>Anaerolineales</taxon>
        <taxon>Anaerolineaceae</taxon>
        <taxon>Anaerolinea</taxon>
    </lineage>
</organism>
<sequence length="330" mass="37042">MLYTTLPGTDLRVSSLCLGTADFGSTIDESTAFRMLDSFLDSGGNFIDTAKIYADWLPGERSISEKTIGRWLRQSSKRHRIILATKGAHPHLETMLTPRLSRAEILSDLDASLRHLGVEVIDLYWLHRDDPNRPVAEILETLNEAVRQGKIRAFGCSNWRVERIRAAHETALAHGLVPFIADQMFWNLALVDPRTMGDSTLVAMDEPLRRYHCETGLAAIPYSSQANGFFNKMARGQVDALNPLHRQMYLHAENLARFQRADQLCRETGLSITQVILGYLLSQPFPTVPIIGPRTLEQLADSLSAAEIRLTPEQIRTLEQGASRELPLEL</sequence>
<dbReference type="InterPro" id="IPR036812">
    <property type="entry name" value="NAD(P)_OxRdtase_dom_sf"/>
</dbReference>
<dbReference type="PANTHER" id="PTHR43364">
    <property type="entry name" value="NADH-SPECIFIC METHYLGLYOXAL REDUCTASE-RELATED"/>
    <property type="match status" value="1"/>
</dbReference>
<evidence type="ECO:0000256" key="1">
    <source>
        <dbReference type="ARBA" id="ARBA00023002"/>
    </source>
</evidence>
<gene>
    <name evidence="3" type="ORF">DEQ80_09015</name>
</gene>
<dbReference type="PANTHER" id="PTHR43364:SF4">
    <property type="entry name" value="NAD(P)-LINKED OXIDOREDUCTASE SUPERFAMILY PROTEIN"/>
    <property type="match status" value="1"/>
</dbReference>
<feature type="domain" description="NADP-dependent oxidoreductase" evidence="2">
    <location>
        <begin position="16"/>
        <end position="320"/>
    </location>
</feature>
<dbReference type="SUPFAM" id="SSF51430">
    <property type="entry name" value="NAD(P)-linked oxidoreductase"/>
    <property type="match status" value="1"/>
</dbReference>
<reference evidence="3 4" key="1">
    <citation type="journal article" date="2018" name="Nat. Biotechnol.">
        <title>A standardized bacterial taxonomy based on genome phylogeny substantially revises the tree of life.</title>
        <authorList>
            <person name="Parks D.H."/>
            <person name="Chuvochina M."/>
            <person name="Waite D.W."/>
            <person name="Rinke C."/>
            <person name="Skarshewski A."/>
            <person name="Chaumeil P.A."/>
            <person name="Hugenholtz P."/>
        </authorList>
    </citation>
    <scope>NUCLEOTIDE SEQUENCE [LARGE SCALE GENOMIC DNA]</scope>
    <source>
        <strain evidence="3">UBA8781</strain>
    </source>
</reference>
<dbReference type="EMBL" id="DPBP01000035">
    <property type="protein sequence ID" value="HCE17986.1"/>
    <property type="molecule type" value="Genomic_DNA"/>
</dbReference>
<protein>
    <submittedName>
        <fullName evidence="3">Aldo/keto reductase</fullName>
    </submittedName>
</protein>
<proteinExistence type="predicted"/>
<evidence type="ECO:0000259" key="2">
    <source>
        <dbReference type="Pfam" id="PF00248"/>
    </source>
</evidence>
<evidence type="ECO:0000313" key="3">
    <source>
        <dbReference type="EMBL" id="HCE17986.1"/>
    </source>
</evidence>
<dbReference type="InterPro" id="IPR050523">
    <property type="entry name" value="AKR_Detox_Biosynth"/>
</dbReference>
<dbReference type="AlphaFoldDB" id="A0A3D1JK19"/>
<dbReference type="Proteomes" id="UP000264141">
    <property type="component" value="Unassembled WGS sequence"/>
</dbReference>
<evidence type="ECO:0000313" key="4">
    <source>
        <dbReference type="Proteomes" id="UP000264141"/>
    </source>
</evidence>
<dbReference type="GO" id="GO:0005829">
    <property type="term" value="C:cytosol"/>
    <property type="evidence" value="ECO:0007669"/>
    <property type="project" value="TreeGrafter"/>
</dbReference>
<name>A0A3D1JK19_9CHLR</name>
<dbReference type="Pfam" id="PF00248">
    <property type="entry name" value="Aldo_ket_red"/>
    <property type="match status" value="1"/>
</dbReference>
<accession>A0A3D1JK19</accession>
<keyword evidence="1" id="KW-0560">Oxidoreductase</keyword>